<dbReference type="InterPro" id="IPR008884">
    <property type="entry name" value="TylF_MeTrfase"/>
</dbReference>
<dbReference type="PANTHER" id="PTHR40036:SF1">
    <property type="entry name" value="MACROCIN O-METHYLTRANSFERASE"/>
    <property type="match status" value="1"/>
</dbReference>
<keyword evidence="1" id="KW-0808">Transferase</keyword>
<comment type="caution">
    <text evidence="1">The sequence shown here is derived from an EMBL/GenBank/DDBJ whole genome shotgun (WGS) entry which is preliminary data.</text>
</comment>
<dbReference type="EMBL" id="JACHMO010000001">
    <property type="protein sequence ID" value="MBB5801940.1"/>
    <property type="molecule type" value="Genomic_DNA"/>
</dbReference>
<evidence type="ECO:0000313" key="1">
    <source>
        <dbReference type="EMBL" id="MBB5801940.1"/>
    </source>
</evidence>
<dbReference type="InterPro" id="IPR029063">
    <property type="entry name" value="SAM-dependent_MTases_sf"/>
</dbReference>
<dbReference type="EC" id="2.1.1.-" evidence="1"/>
<keyword evidence="2" id="KW-1185">Reference proteome</keyword>
<dbReference type="GO" id="GO:0008168">
    <property type="term" value="F:methyltransferase activity"/>
    <property type="evidence" value="ECO:0007669"/>
    <property type="project" value="UniProtKB-KW"/>
</dbReference>
<dbReference type="SUPFAM" id="SSF53335">
    <property type="entry name" value="S-adenosyl-L-methionine-dependent methyltransferases"/>
    <property type="match status" value="1"/>
</dbReference>
<proteinExistence type="predicted"/>
<sequence length="214" mass="23662">MADELLARNSWSSMDHLNAIYWSLSSVLLYNRPGAVLEVGCNAGHTSVWLQRVIQDFAPERELHLFDSFAGLPTPGQHDVLLGDGDLVVTEEQVKENFADWDLPTPAIHAGWFVDTLPSYCPRQVAFAYLDGDYYESILTSLEYVYPRLVPGGVILIDDYCDAEQNPRAWDGFPGVKMACDDYFRGRPNPVEVLAGSARLAVGAIRKPLDGAGV</sequence>
<dbReference type="GO" id="GO:0032259">
    <property type="term" value="P:methylation"/>
    <property type="evidence" value="ECO:0007669"/>
    <property type="project" value="UniProtKB-KW"/>
</dbReference>
<dbReference type="Proteomes" id="UP000552097">
    <property type="component" value="Unassembled WGS sequence"/>
</dbReference>
<dbReference type="Pfam" id="PF05711">
    <property type="entry name" value="TylF"/>
    <property type="match status" value="1"/>
</dbReference>
<keyword evidence="1" id="KW-0489">Methyltransferase</keyword>
<dbReference type="PANTHER" id="PTHR40036">
    <property type="entry name" value="MACROCIN O-METHYLTRANSFERASE"/>
    <property type="match status" value="1"/>
</dbReference>
<gene>
    <name evidence="1" type="ORF">F4560_001708</name>
</gene>
<accession>A0A7W9LZJ3</accession>
<dbReference type="AlphaFoldDB" id="A0A7W9LZJ3"/>
<name>A0A7W9LZJ3_9PSEU</name>
<dbReference type="Gene3D" id="3.40.50.150">
    <property type="entry name" value="Vaccinia Virus protein VP39"/>
    <property type="match status" value="1"/>
</dbReference>
<organism evidence="1 2">
    <name type="scientific">Saccharothrix ecbatanensis</name>
    <dbReference type="NCBI Taxonomy" id="1105145"/>
    <lineage>
        <taxon>Bacteria</taxon>
        <taxon>Bacillati</taxon>
        <taxon>Actinomycetota</taxon>
        <taxon>Actinomycetes</taxon>
        <taxon>Pseudonocardiales</taxon>
        <taxon>Pseudonocardiaceae</taxon>
        <taxon>Saccharothrix</taxon>
    </lineage>
</organism>
<reference evidence="1 2" key="1">
    <citation type="submission" date="2020-08" db="EMBL/GenBank/DDBJ databases">
        <title>Sequencing the genomes of 1000 actinobacteria strains.</title>
        <authorList>
            <person name="Klenk H.-P."/>
        </authorList>
    </citation>
    <scope>NUCLEOTIDE SEQUENCE [LARGE SCALE GENOMIC DNA]</scope>
    <source>
        <strain evidence="1 2">DSM 45486</strain>
    </source>
</reference>
<dbReference type="RefSeq" id="WP_184918347.1">
    <property type="nucleotide sequence ID" value="NZ_JACHMO010000001.1"/>
</dbReference>
<protein>
    <submittedName>
        <fullName evidence="1">O-methyltransferase</fullName>
        <ecNumber evidence="1">2.1.1.-</ecNumber>
    </submittedName>
</protein>
<evidence type="ECO:0000313" key="2">
    <source>
        <dbReference type="Proteomes" id="UP000552097"/>
    </source>
</evidence>